<evidence type="ECO:0000313" key="5">
    <source>
        <dbReference type="EMBL" id="SCO70120.1"/>
    </source>
</evidence>
<feature type="coiled-coil region" evidence="1">
    <location>
        <begin position="56"/>
        <end position="133"/>
    </location>
</feature>
<dbReference type="VEuPathDB" id="PlasmoDB:PVP01_1454500"/>
<evidence type="ECO:0000256" key="2">
    <source>
        <dbReference type="SAM" id="MobiDB-lite"/>
    </source>
</evidence>
<dbReference type="EMBL" id="CAJZCX010000003">
    <property type="protein sequence ID" value="CAG9472440.1"/>
    <property type="molecule type" value="Genomic_DNA"/>
</dbReference>
<gene>
    <name evidence="6" type="ORF">PVC01_140060300</name>
    <name evidence="5" type="ORF">PVT01_140059800</name>
    <name evidence="4" type="ORF">PVW1_140060900</name>
</gene>
<sequence length="629" mass="74504">MSLLIWVFLLLFCFLFLPQHVSVDDGIFKSRVLNPFHYKREKKRIMKHVNSLAFLYNEFKNNVEDLEKTYENFLKALKVSKETEERLLKMNDNKTASFISEMEDLKSEYDVFKDSIEENLNNKKNEFNKTLKTTIEGFFQNSVKELKGISKYIRYINLNATNLHKIVSSIFSKAMNLSDIYEQNINHIYEIGKEYYRMKLTTLNHLLALEYEQYNKTLGFISNEKYLDNFSDVFYIEMLKNYLKNSTQKTVMIDLSNILERHSFHELSHFFNIFLKSFQKGVIIYVINRVDTNYHNNKMIFIEYFKLYELVHYIKANYGDLKIDFIEIHVFNMYISVFVNANGILYHVNYEYFLDAHSVTLYNAYNYGYFFTNQKIPDDASPASSADGKDPSNGSDNKPGATPGGEKAAITPPEERIYVLYVGSRVVQDNCIMYNREDMIEFKKGNAYKIIQQNKFNSHDSFFNIFLLKLESEYNFYNQFLSSEHDHLYRFSVHNCSMILTYDSLAKFNIPHEKFTPHFKDVYTLIIIYPGSNISSMCSLFSNYIFRESVYNLRKEQSNVLEIYAEKKKLTMLVNNKTKNYYANLDNKKKDEPLETSLLKMKSCLKQYARSNYDDYFDYLNIIYFVSSD</sequence>
<evidence type="ECO:0000256" key="1">
    <source>
        <dbReference type="SAM" id="Coils"/>
    </source>
</evidence>
<feature type="signal peptide" evidence="3">
    <location>
        <begin position="1"/>
        <end position="23"/>
    </location>
</feature>
<feature type="region of interest" description="Disordered" evidence="2">
    <location>
        <begin position="381"/>
        <end position="409"/>
    </location>
</feature>
<dbReference type="AlphaFoldDB" id="A0A1G4HL36"/>
<dbReference type="VEuPathDB" id="PlasmoDB:PVW1_140060900"/>
<dbReference type="Proteomes" id="UP000196402">
    <property type="component" value="Chromosome 14"/>
</dbReference>
<feature type="chain" id="PRO_5010949549" evidence="3">
    <location>
        <begin position="24"/>
        <end position="629"/>
    </location>
</feature>
<keyword evidence="3" id="KW-0732">Signal</keyword>
<evidence type="ECO:0000313" key="7">
    <source>
        <dbReference type="Proteomes" id="UP000196402"/>
    </source>
</evidence>
<dbReference type="Proteomes" id="UP000779233">
    <property type="component" value="Unassembled WGS sequence"/>
</dbReference>
<dbReference type="VEuPathDB" id="PlasmoDB:PVX_100770"/>
<evidence type="ECO:0000313" key="6">
    <source>
        <dbReference type="EMBL" id="SCO75611.1"/>
    </source>
</evidence>
<proteinExistence type="predicted"/>
<dbReference type="eggNOG" id="ENOG502QXCF">
    <property type="taxonomic scope" value="Eukaryota"/>
</dbReference>
<organism evidence="6 8">
    <name type="scientific">Plasmodium vivax</name>
    <name type="common">malaria parasite P. vivax</name>
    <dbReference type="NCBI Taxonomy" id="5855"/>
    <lineage>
        <taxon>Eukaryota</taxon>
        <taxon>Sar</taxon>
        <taxon>Alveolata</taxon>
        <taxon>Apicomplexa</taxon>
        <taxon>Aconoidasida</taxon>
        <taxon>Haemosporida</taxon>
        <taxon>Plasmodiidae</taxon>
        <taxon>Plasmodium</taxon>
        <taxon>Plasmodium (Plasmodium)</taxon>
    </lineage>
</organism>
<keyword evidence="1" id="KW-0175">Coiled coil</keyword>
<dbReference type="EMBL" id="LT615269">
    <property type="protein sequence ID" value="SCO75611.1"/>
    <property type="molecule type" value="Genomic_DNA"/>
</dbReference>
<dbReference type="Proteomes" id="UP000305196">
    <property type="component" value="Chromosome 14"/>
</dbReference>
<protein>
    <submittedName>
        <fullName evidence="4">(malaria parasite P. vivax) hypothetical protein</fullName>
    </submittedName>
</protein>
<dbReference type="EMBL" id="LT615252">
    <property type="protein sequence ID" value="SCO70120.1"/>
    <property type="molecule type" value="Genomic_DNA"/>
</dbReference>
<accession>A0A1G4HL36</accession>
<dbReference type="VEuPathDB" id="PlasmoDB:PVPAM_140062800"/>
<evidence type="ECO:0000256" key="3">
    <source>
        <dbReference type="SAM" id="SignalP"/>
    </source>
</evidence>
<evidence type="ECO:0000313" key="8">
    <source>
        <dbReference type="Proteomes" id="UP000305196"/>
    </source>
</evidence>
<name>A0A1G4HL36_PLAVI</name>
<reference evidence="7 8" key="1">
    <citation type="submission" date="2016-07" db="EMBL/GenBank/DDBJ databases">
        <authorList>
            <consortium name="Pathogen Informatics"/>
        </authorList>
    </citation>
    <scope>NUCLEOTIDE SEQUENCE [LARGE SCALE GENOMIC DNA]</scope>
    <source>
        <strain evidence="4">PvW1</strain>
    </source>
</reference>
<evidence type="ECO:0000313" key="4">
    <source>
        <dbReference type="EMBL" id="CAG9472440.1"/>
    </source>
</evidence>